<dbReference type="EMBL" id="BCMF01000002">
    <property type="protein sequence ID" value="GAW98439.1"/>
    <property type="molecule type" value="Genomic_DNA"/>
</dbReference>
<dbReference type="PRINTS" id="PR00455">
    <property type="entry name" value="HTHTETR"/>
</dbReference>
<dbReference type="PROSITE" id="PS50977">
    <property type="entry name" value="HTH_TETR_2"/>
    <property type="match status" value="1"/>
</dbReference>
<proteinExistence type="predicted"/>
<dbReference type="Proteomes" id="UP000198374">
    <property type="component" value="Unassembled WGS sequence"/>
</dbReference>
<dbReference type="SUPFAM" id="SSF48498">
    <property type="entry name" value="Tetracyclin repressor-like, C-terminal domain"/>
    <property type="match status" value="1"/>
</dbReference>
<evidence type="ECO:0000259" key="3">
    <source>
        <dbReference type="PROSITE" id="PS50977"/>
    </source>
</evidence>
<evidence type="ECO:0000256" key="1">
    <source>
        <dbReference type="ARBA" id="ARBA00023125"/>
    </source>
</evidence>
<dbReference type="InterPro" id="IPR036271">
    <property type="entry name" value="Tet_transcr_reg_TetR-rel_C_sf"/>
</dbReference>
<sequence>MQDKISASYRDWLADQKMPKGKRAAMLSALELFSKQGYDGTSTMAIANHAGISQATIFKYFKTKADLLEAILKPMINNVLPEYREAFLAGIPATKTLREAVHFLVRDRYQFLLKNQEVIMIFLTQVMTNADTRTMFQQFMRETAPMFINTIYGTLKNSGSLRDDLSPAAVLRTLAGQLISYFIQRQVLMPEIKADENADLQLIEDQIVRAISQG</sequence>
<protein>
    <submittedName>
        <fullName evidence="4">TetR family transcriptional regulator</fullName>
    </submittedName>
</protein>
<dbReference type="GO" id="GO:0000976">
    <property type="term" value="F:transcription cis-regulatory region binding"/>
    <property type="evidence" value="ECO:0007669"/>
    <property type="project" value="TreeGrafter"/>
</dbReference>
<feature type="domain" description="HTH tetR-type" evidence="3">
    <location>
        <begin position="19"/>
        <end position="79"/>
    </location>
</feature>
<reference evidence="4 5" key="1">
    <citation type="submission" date="2015-11" db="EMBL/GenBank/DDBJ databases">
        <title>Draft genome sequences of new species of the genus Lactobacillus isolated from orchardgrass silage.</title>
        <authorList>
            <person name="Tohno M."/>
            <person name="Tanizawa Y."/>
            <person name="Arita M."/>
        </authorList>
    </citation>
    <scope>NUCLEOTIDE SEQUENCE [LARGE SCALE GENOMIC DNA]</scope>
    <source>
        <strain evidence="4 5">IWT30</strain>
    </source>
</reference>
<dbReference type="InterPro" id="IPR050109">
    <property type="entry name" value="HTH-type_TetR-like_transc_reg"/>
</dbReference>
<dbReference type="Pfam" id="PF00440">
    <property type="entry name" value="TetR_N"/>
    <property type="match status" value="1"/>
</dbReference>
<dbReference type="PANTHER" id="PTHR30055">
    <property type="entry name" value="HTH-TYPE TRANSCRIPTIONAL REGULATOR RUTR"/>
    <property type="match status" value="1"/>
</dbReference>
<dbReference type="PROSITE" id="PS01081">
    <property type="entry name" value="HTH_TETR_1"/>
    <property type="match status" value="1"/>
</dbReference>
<accession>A0A1Z5I9L4</accession>
<evidence type="ECO:0000313" key="5">
    <source>
        <dbReference type="Proteomes" id="UP000198374"/>
    </source>
</evidence>
<dbReference type="GO" id="GO:0003700">
    <property type="term" value="F:DNA-binding transcription factor activity"/>
    <property type="evidence" value="ECO:0007669"/>
    <property type="project" value="TreeGrafter"/>
</dbReference>
<dbReference type="PANTHER" id="PTHR30055:SF226">
    <property type="entry name" value="HTH-TYPE TRANSCRIPTIONAL REGULATOR PKSA"/>
    <property type="match status" value="1"/>
</dbReference>
<dbReference type="InterPro" id="IPR009057">
    <property type="entry name" value="Homeodomain-like_sf"/>
</dbReference>
<feature type="DNA-binding region" description="H-T-H motif" evidence="2">
    <location>
        <begin position="42"/>
        <end position="61"/>
    </location>
</feature>
<organism evidence="4 5">
    <name type="scientific">Secundilactobacillus mixtipabuli</name>
    <dbReference type="NCBI Taxonomy" id="1435342"/>
    <lineage>
        <taxon>Bacteria</taxon>
        <taxon>Bacillati</taxon>
        <taxon>Bacillota</taxon>
        <taxon>Bacilli</taxon>
        <taxon>Lactobacillales</taxon>
        <taxon>Lactobacillaceae</taxon>
        <taxon>Secundilactobacillus</taxon>
    </lineage>
</organism>
<dbReference type="Gene3D" id="1.10.357.10">
    <property type="entry name" value="Tetracycline Repressor, domain 2"/>
    <property type="match status" value="1"/>
</dbReference>
<keyword evidence="1 2" id="KW-0238">DNA-binding</keyword>
<name>A0A1Z5I9L4_9LACO</name>
<dbReference type="InterPro" id="IPR023772">
    <property type="entry name" value="DNA-bd_HTH_TetR-type_CS"/>
</dbReference>
<gene>
    <name evidence="4" type="primary">tetR_6</name>
    <name evidence="4" type="ORF">IWT30_00384</name>
</gene>
<dbReference type="InterPro" id="IPR001647">
    <property type="entry name" value="HTH_TetR"/>
</dbReference>
<dbReference type="RefSeq" id="WP_225360186.1">
    <property type="nucleotide sequence ID" value="NZ_BCMF01000002.1"/>
</dbReference>
<dbReference type="AlphaFoldDB" id="A0A1Z5I9L4"/>
<dbReference type="SUPFAM" id="SSF46689">
    <property type="entry name" value="Homeodomain-like"/>
    <property type="match status" value="1"/>
</dbReference>
<keyword evidence="5" id="KW-1185">Reference proteome</keyword>
<evidence type="ECO:0000313" key="4">
    <source>
        <dbReference type="EMBL" id="GAW98439.1"/>
    </source>
</evidence>
<comment type="caution">
    <text evidence="4">The sequence shown here is derived from an EMBL/GenBank/DDBJ whole genome shotgun (WGS) entry which is preliminary data.</text>
</comment>
<evidence type="ECO:0000256" key="2">
    <source>
        <dbReference type="PROSITE-ProRule" id="PRU00335"/>
    </source>
</evidence>